<evidence type="ECO:0000313" key="2">
    <source>
        <dbReference type="EMBL" id="ABK45850.1"/>
    </source>
</evidence>
<reference evidence="3" key="1">
    <citation type="journal article" date="2009" name="Appl. Environ. Microbiol.">
        <title>Complete genome sequence of the chemolithoautotrophic marine magnetotactic coccus strain MC-1.</title>
        <authorList>
            <person name="Schubbe S."/>
            <person name="Williams T.J."/>
            <person name="Xie G."/>
            <person name="Kiss H.E."/>
            <person name="Brettin T.S."/>
            <person name="Martinez D."/>
            <person name="Ross C.A."/>
            <person name="Schuler D."/>
            <person name="Cox B.L."/>
            <person name="Nealson K.H."/>
            <person name="Bazylinski D.A."/>
        </authorList>
    </citation>
    <scope>NUCLEOTIDE SEQUENCE [LARGE SCALE GENOMIC DNA]</scope>
    <source>
        <strain evidence="3">ATCC BAA-1437 / JCM 17883 / MC-1</strain>
    </source>
</reference>
<proteinExistence type="predicted"/>
<dbReference type="RefSeq" id="WP_011714909.1">
    <property type="nucleotide sequence ID" value="NC_008576.1"/>
</dbReference>
<evidence type="ECO:0000313" key="3">
    <source>
        <dbReference type="Proteomes" id="UP000002586"/>
    </source>
</evidence>
<keyword evidence="3" id="KW-1185">Reference proteome</keyword>
<dbReference type="KEGG" id="mgm:Mmc1_3364"/>
<dbReference type="AlphaFoldDB" id="A0LD07"/>
<feature type="region of interest" description="Disordered" evidence="1">
    <location>
        <begin position="12"/>
        <end position="33"/>
    </location>
</feature>
<gene>
    <name evidence="2" type="ordered locus">Mmc1_3364</name>
</gene>
<reference evidence="2 3" key="2">
    <citation type="journal article" date="2012" name="Int. J. Syst. Evol. Microbiol.">
        <title>Magnetococcus marinus gen. nov., sp. nov., a marine, magnetotactic bacterium that represents a novel lineage (Magnetococcaceae fam. nov.; Magnetococcales ord. nov.) at the base of the Alphaproteobacteria.</title>
        <authorList>
            <person name="Bazylinski D.A."/>
            <person name="Williams T.J."/>
            <person name="Lefevre C.T."/>
            <person name="Berg R.J."/>
            <person name="Zhang C.L."/>
            <person name="Bowser S.S."/>
            <person name="Dean A.J."/>
            <person name="Beveridge T.J."/>
        </authorList>
    </citation>
    <scope>NUCLEOTIDE SEQUENCE [LARGE SCALE GENOMIC DNA]</scope>
    <source>
        <strain evidence="3">ATCC BAA-1437 / JCM 17883 / MC-1</strain>
    </source>
</reference>
<dbReference type="Proteomes" id="UP000002586">
    <property type="component" value="Chromosome"/>
</dbReference>
<dbReference type="EMBL" id="CP000471">
    <property type="protein sequence ID" value="ABK45850.1"/>
    <property type="molecule type" value="Genomic_DNA"/>
</dbReference>
<evidence type="ECO:0000256" key="1">
    <source>
        <dbReference type="SAM" id="MobiDB-lite"/>
    </source>
</evidence>
<sequence>MSDFCGVEPHVAVPGGKQRWPDPPSAALPASTQRGAVANDCDPSDYRTSAETEGVVFSGASVGVADLESLARKHIEGAALDRLNWASRCYRVVGALISPHSDLADVSARDLSDLMDFFDRVIGDALQELQRDIY</sequence>
<organism evidence="2 3">
    <name type="scientific">Magnetococcus marinus (strain ATCC BAA-1437 / JCM 17883 / MC-1)</name>
    <dbReference type="NCBI Taxonomy" id="156889"/>
    <lineage>
        <taxon>Bacteria</taxon>
        <taxon>Pseudomonadati</taxon>
        <taxon>Pseudomonadota</taxon>
        <taxon>Magnetococcia</taxon>
        <taxon>Magnetococcales</taxon>
        <taxon>Magnetococcaceae</taxon>
        <taxon>Magnetococcus</taxon>
    </lineage>
</organism>
<accession>A0LD07</accession>
<dbReference type="HOGENOM" id="CLU_1893665_0_0_5"/>
<protein>
    <submittedName>
        <fullName evidence="2">Uncharacterized protein</fullName>
    </submittedName>
</protein>
<name>A0LD07_MAGMM</name>